<keyword evidence="2" id="KW-1185">Reference proteome</keyword>
<dbReference type="EMBL" id="CAJFCV020000001">
    <property type="protein sequence ID" value="CAG9084559.1"/>
    <property type="molecule type" value="Genomic_DNA"/>
</dbReference>
<name>A0A7I8XHM4_BURXY</name>
<dbReference type="PANTHER" id="PTHR22684:SF0">
    <property type="entry name" value="RIBOSOME QUALITY CONTROL COMPLEX SUBUNIT TCF25"/>
    <property type="match status" value="1"/>
</dbReference>
<accession>A0A7I8XHM4</accession>
<dbReference type="EMBL" id="CAJFDI010000001">
    <property type="protein sequence ID" value="CAD5209471.1"/>
    <property type="molecule type" value="Genomic_DNA"/>
</dbReference>
<dbReference type="OrthoDB" id="205993at2759"/>
<dbReference type="AlphaFoldDB" id="A0A7I8XHM4"/>
<proteinExistence type="predicted"/>
<dbReference type="PANTHER" id="PTHR22684">
    <property type="entry name" value="NULP1-RELATED"/>
    <property type="match status" value="1"/>
</dbReference>
<dbReference type="GO" id="GO:1990112">
    <property type="term" value="C:RQC complex"/>
    <property type="evidence" value="ECO:0007669"/>
    <property type="project" value="TreeGrafter"/>
</dbReference>
<sequence>MKDPVNDPLAVTLFIDFLAIRAGNYEYLSDLFENYGKLKNWDMLPNFLYNVSFAYHKLFEKTGDEKWKRKEKELVKTALIRFPSFVGALVDRLGLEPSDEVKKSGHFDTKLRCPKGIRILVNIVLKHSFDFWSQGYQLKWLQENATEFSKHLKEYRKEVTEWDAQCVRVFVGLPVNVKRHALLIGVDPETEEEKDFFDPFPPNPVVPTHDQAQSQGSLTGVIRSQFDGLMASLHNALDQIQQTSANTGDDDVPLPNGQEEGH</sequence>
<dbReference type="InterPro" id="IPR006994">
    <property type="entry name" value="TCF25/Rqc1"/>
</dbReference>
<reference evidence="1" key="1">
    <citation type="submission" date="2020-09" db="EMBL/GenBank/DDBJ databases">
        <authorList>
            <person name="Kikuchi T."/>
        </authorList>
    </citation>
    <scope>NUCLEOTIDE SEQUENCE</scope>
    <source>
        <strain evidence="1">Ka4C1</strain>
    </source>
</reference>
<comment type="caution">
    <text evidence="1">The sequence shown here is derived from an EMBL/GenBank/DDBJ whole genome shotgun (WGS) entry which is preliminary data.</text>
</comment>
<evidence type="ECO:0000313" key="1">
    <source>
        <dbReference type="EMBL" id="CAD5209471.1"/>
    </source>
</evidence>
<dbReference type="Proteomes" id="UP000582659">
    <property type="component" value="Unassembled WGS sequence"/>
</dbReference>
<protein>
    <submittedName>
        <fullName evidence="1">(pine wood nematode) hypothetical protein</fullName>
    </submittedName>
</protein>
<dbReference type="Proteomes" id="UP000659654">
    <property type="component" value="Unassembled WGS sequence"/>
</dbReference>
<dbReference type="Pfam" id="PF04910">
    <property type="entry name" value="Tcf25"/>
    <property type="match status" value="1"/>
</dbReference>
<evidence type="ECO:0000313" key="2">
    <source>
        <dbReference type="Proteomes" id="UP000659654"/>
    </source>
</evidence>
<organism evidence="1 2">
    <name type="scientific">Bursaphelenchus xylophilus</name>
    <name type="common">Pinewood nematode worm</name>
    <name type="synonym">Aphelenchoides xylophilus</name>
    <dbReference type="NCBI Taxonomy" id="6326"/>
    <lineage>
        <taxon>Eukaryota</taxon>
        <taxon>Metazoa</taxon>
        <taxon>Ecdysozoa</taxon>
        <taxon>Nematoda</taxon>
        <taxon>Chromadorea</taxon>
        <taxon>Rhabditida</taxon>
        <taxon>Tylenchina</taxon>
        <taxon>Tylenchomorpha</taxon>
        <taxon>Aphelenchoidea</taxon>
        <taxon>Aphelenchoididae</taxon>
        <taxon>Bursaphelenchus</taxon>
    </lineage>
</organism>
<gene>
    <name evidence="1" type="ORF">BXYJ_LOCUS1459</name>
</gene>